<evidence type="ECO:0000313" key="4">
    <source>
        <dbReference type="Proteomes" id="UP000275456"/>
    </source>
</evidence>
<dbReference type="Gene3D" id="3.40.50.1820">
    <property type="entry name" value="alpha/beta hydrolase"/>
    <property type="match status" value="1"/>
</dbReference>
<keyword evidence="1" id="KW-0378">Hydrolase</keyword>
<protein>
    <submittedName>
        <fullName evidence="3">Dipeptidyl aminopeptidase/acylaminoacyl peptidase</fullName>
    </submittedName>
</protein>
<proteinExistence type="predicted"/>
<dbReference type="InterPro" id="IPR011042">
    <property type="entry name" value="6-blade_b-propeller_TolB-like"/>
</dbReference>
<dbReference type="Pfam" id="PF00326">
    <property type="entry name" value="Peptidase_S9"/>
    <property type="match status" value="1"/>
</dbReference>
<comment type="caution">
    <text evidence="3">The sequence shown here is derived from an EMBL/GenBank/DDBJ whole genome shotgun (WGS) entry which is preliminary data.</text>
</comment>
<dbReference type="Proteomes" id="UP000275456">
    <property type="component" value="Unassembled WGS sequence"/>
</dbReference>
<dbReference type="RefSeq" id="WP_123697870.1">
    <property type="nucleotide sequence ID" value="NZ_RKHJ01000001.1"/>
</dbReference>
<dbReference type="GO" id="GO:0006508">
    <property type="term" value="P:proteolysis"/>
    <property type="evidence" value="ECO:0007669"/>
    <property type="project" value="InterPro"/>
</dbReference>
<dbReference type="AlphaFoldDB" id="A0A3N2AV86"/>
<feature type="domain" description="Peptidase S9 prolyl oligopeptidase catalytic" evidence="2">
    <location>
        <begin position="459"/>
        <end position="661"/>
    </location>
</feature>
<dbReference type="OrthoDB" id="262125at2"/>
<reference evidence="3 4" key="1">
    <citation type="submission" date="2018-11" db="EMBL/GenBank/DDBJ databases">
        <title>Sequencing the genomes of 1000 actinobacteria strains.</title>
        <authorList>
            <person name="Klenk H.-P."/>
        </authorList>
    </citation>
    <scope>NUCLEOTIDE SEQUENCE [LARGE SCALE GENOMIC DNA]</scope>
    <source>
        <strain evidence="3 4">DSM 9580</strain>
    </source>
</reference>
<dbReference type="InterPro" id="IPR001375">
    <property type="entry name" value="Peptidase_S9_cat"/>
</dbReference>
<dbReference type="PANTHER" id="PTHR42776">
    <property type="entry name" value="SERINE PEPTIDASE S9 FAMILY MEMBER"/>
    <property type="match status" value="1"/>
</dbReference>
<dbReference type="SUPFAM" id="SSF53474">
    <property type="entry name" value="alpha/beta-Hydrolases"/>
    <property type="match status" value="1"/>
</dbReference>
<accession>A0A3N2AV86</accession>
<dbReference type="GO" id="GO:0004177">
    <property type="term" value="F:aminopeptidase activity"/>
    <property type="evidence" value="ECO:0007669"/>
    <property type="project" value="UniProtKB-KW"/>
</dbReference>
<keyword evidence="3" id="KW-0645">Protease</keyword>
<keyword evidence="4" id="KW-1185">Reference proteome</keyword>
<dbReference type="PANTHER" id="PTHR42776:SF27">
    <property type="entry name" value="DIPEPTIDYL PEPTIDASE FAMILY MEMBER 6"/>
    <property type="match status" value="1"/>
</dbReference>
<evidence type="ECO:0000256" key="1">
    <source>
        <dbReference type="ARBA" id="ARBA00022801"/>
    </source>
</evidence>
<evidence type="ECO:0000259" key="2">
    <source>
        <dbReference type="Pfam" id="PF00326"/>
    </source>
</evidence>
<dbReference type="GO" id="GO:0004252">
    <property type="term" value="F:serine-type endopeptidase activity"/>
    <property type="evidence" value="ECO:0007669"/>
    <property type="project" value="TreeGrafter"/>
</dbReference>
<dbReference type="Gene3D" id="2.120.10.30">
    <property type="entry name" value="TolB, C-terminal domain"/>
    <property type="match status" value="1"/>
</dbReference>
<dbReference type="EMBL" id="RKHJ01000001">
    <property type="protein sequence ID" value="ROR66941.1"/>
    <property type="molecule type" value="Genomic_DNA"/>
</dbReference>
<sequence>MRAEDIEQLVSLSRPAVHPSGTWAVVATSRPSLRANRNVGQLWRVSLTDGTRRRITGGVADRAPQLSADGEALLFLRADAKGKQQVWAMRAEGGEPVQATSLDGGVDAFAISPEGDRIACTGAVIEPGRYGSVEGLDAAHESPRLITRNRNLANGTGSLVGRRTHVFVAAMPDLDAEPFYERAPHPHDLPSTSDDLPRTAPAIQLSHGDFDHAAPVFSSDGRRVLCVTARHATRDDDLVNAVVEFDAHVPQGEPHTILSSRAGLSVDQVQPTPDGGFVLLAQRMGDSGRDFVARHTQLLVLEQPGAHPEEVTDEGGADLGEGGSHATVVEDGVLVQERTRGRVRLLHVTGGGIKELIGGDLEVVGHGVGAGVTVATVATPTSAGEVAVLDDRGVTVITDFGAGLQRTGIVEPVEHELAGRDGGSVHGWVWLPEGPGPHPVLLNIHGGPFAQYSIGVFDEAQVAVAAGYAVVQCNPRGSAGYGREHGLAIRQSMGTVDMHDVLDFLDGAIAAHPELDGQRLGVMGGSYGGYLTAWIIANDQRFTAAIVERGFLDPETFVGTSDIGWFFGGEYTGTDAEAVRAQSPMARVGDVRTPTLVVHSEEDWRCPPEQAQRYWAALKRQGVETALLLFPGENHELTRSGQPRHRVERFEHVLRWWAKHLPTAQNHGA</sequence>
<dbReference type="InterPro" id="IPR029058">
    <property type="entry name" value="AB_hydrolase_fold"/>
</dbReference>
<dbReference type="SUPFAM" id="SSF82171">
    <property type="entry name" value="DPP6 N-terminal domain-like"/>
    <property type="match status" value="1"/>
</dbReference>
<gene>
    <name evidence="3" type="ORF">EDD26_2337</name>
</gene>
<evidence type="ECO:0000313" key="3">
    <source>
        <dbReference type="EMBL" id="ROR66941.1"/>
    </source>
</evidence>
<name>A0A3N2AV86_9MICO</name>
<keyword evidence="3" id="KW-0031">Aminopeptidase</keyword>
<organism evidence="3 4">
    <name type="scientific">Agrococcus jenensis</name>
    <dbReference type="NCBI Taxonomy" id="46353"/>
    <lineage>
        <taxon>Bacteria</taxon>
        <taxon>Bacillati</taxon>
        <taxon>Actinomycetota</taxon>
        <taxon>Actinomycetes</taxon>
        <taxon>Micrococcales</taxon>
        <taxon>Microbacteriaceae</taxon>
        <taxon>Agrococcus</taxon>
    </lineage>
</organism>